<evidence type="ECO:0000256" key="1">
    <source>
        <dbReference type="SAM" id="SignalP"/>
    </source>
</evidence>
<dbReference type="AlphaFoldDB" id="A0A226F368"/>
<keyword evidence="3" id="KW-1185">Reference proteome</keyword>
<dbReference type="EMBL" id="LNIX01000001">
    <property type="protein sequence ID" value="OXA63928.1"/>
    <property type="molecule type" value="Genomic_DNA"/>
</dbReference>
<dbReference type="OrthoDB" id="6503162at2759"/>
<feature type="signal peptide" evidence="1">
    <location>
        <begin position="1"/>
        <end position="18"/>
    </location>
</feature>
<gene>
    <name evidence="2" type="ORF">Fcan01_01211</name>
</gene>
<evidence type="ECO:0000313" key="2">
    <source>
        <dbReference type="EMBL" id="OXA63928.1"/>
    </source>
</evidence>
<comment type="caution">
    <text evidence="2">The sequence shown here is derived from an EMBL/GenBank/DDBJ whole genome shotgun (WGS) entry which is preliminary data.</text>
</comment>
<dbReference type="Proteomes" id="UP000198287">
    <property type="component" value="Unassembled WGS sequence"/>
</dbReference>
<evidence type="ECO:0000313" key="3">
    <source>
        <dbReference type="Proteomes" id="UP000198287"/>
    </source>
</evidence>
<feature type="chain" id="PRO_5012827444" evidence="1">
    <location>
        <begin position="19"/>
        <end position="191"/>
    </location>
</feature>
<proteinExistence type="predicted"/>
<reference evidence="2 3" key="1">
    <citation type="submission" date="2015-12" db="EMBL/GenBank/DDBJ databases">
        <title>The genome of Folsomia candida.</title>
        <authorList>
            <person name="Faddeeva A."/>
            <person name="Derks M.F."/>
            <person name="Anvar Y."/>
            <person name="Smit S."/>
            <person name="Van Straalen N."/>
            <person name="Roelofs D."/>
        </authorList>
    </citation>
    <scope>NUCLEOTIDE SEQUENCE [LARGE SCALE GENOMIC DNA]</scope>
    <source>
        <strain evidence="2 3">VU population</strain>
        <tissue evidence="2">Whole body</tissue>
    </source>
</reference>
<organism evidence="2 3">
    <name type="scientific">Folsomia candida</name>
    <name type="common">Springtail</name>
    <dbReference type="NCBI Taxonomy" id="158441"/>
    <lineage>
        <taxon>Eukaryota</taxon>
        <taxon>Metazoa</taxon>
        <taxon>Ecdysozoa</taxon>
        <taxon>Arthropoda</taxon>
        <taxon>Hexapoda</taxon>
        <taxon>Collembola</taxon>
        <taxon>Entomobryomorpha</taxon>
        <taxon>Isotomoidea</taxon>
        <taxon>Isotomidae</taxon>
        <taxon>Proisotominae</taxon>
        <taxon>Folsomia</taxon>
    </lineage>
</organism>
<protein>
    <submittedName>
        <fullName evidence="2">RNA polymerase II transcription factor B subunit 2</fullName>
    </submittedName>
</protein>
<sequence length="191" mass="20845">MMMVLRLHVVTGIEIIAAMVLVSMENSHLAVEAVDNHPANETRDLNWWFCCNQLTQKVDSLQNQFNSLIPSGFIYTQYPGQADPTTLFPTYTWTDVTTEYAGQFFRAEGGNSATFGTPQAESSPKITTISWGNAAPGTTWPTSIQIADGVSPHMFVSTGGDGPVDGISVTATGYATEVRPVNQAIRIWKRV</sequence>
<name>A0A226F368_FOLCA</name>
<keyword evidence="1" id="KW-0732">Signal</keyword>
<accession>A0A226F368</accession>